<dbReference type="EMBL" id="CAGA01000025">
    <property type="protein sequence ID" value="CCE30824.1"/>
    <property type="molecule type" value="Genomic_DNA"/>
</dbReference>
<dbReference type="Proteomes" id="UP000016801">
    <property type="component" value="Unassembled WGS sequence"/>
</dbReference>
<sequence>MSGVNALSSTKDAQIAALTAQVVAPRWCARSRGGNSAGDSRPYPPAIPMDVRRQRLTNGHCERCDADPSHRWNDCRYQNFQSSPTVSDPRRANVNNIAATGWAEANHVVYKAGKRQLRTGNGPTRINVCEADWKNRPAVRGRTKHIRDTTVVSARVFKALAERPHHREEAIQLCSVSISDINKALDKLAESKQPMAVTEIRAELPHQLHSDVAPA</sequence>
<evidence type="ECO:0000313" key="2">
    <source>
        <dbReference type="Proteomes" id="UP000016801"/>
    </source>
</evidence>
<proteinExistence type="predicted"/>
<organism evidence="1 2">
    <name type="scientific">Claviceps purpurea (strain 20.1)</name>
    <name type="common">Ergot fungus</name>
    <name type="synonym">Sphacelia segetum</name>
    <dbReference type="NCBI Taxonomy" id="1111077"/>
    <lineage>
        <taxon>Eukaryota</taxon>
        <taxon>Fungi</taxon>
        <taxon>Dikarya</taxon>
        <taxon>Ascomycota</taxon>
        <taxon>Pezizomycotina</taxon>
        <taxon>Sordariomycetes</taxon>
        <taxon>Hypocreomycetidae</taxon>
        <taxon>Hypocreales</taxon>
        <taxon>Clavicipitaceae</taxon>
        <taxon>Claviceps</taxon>
    </lineage>
</organism>
<comment type="caution">
    <text evidence="1">The sequence shown here is derived from an EMBL/GenBank/DDBJ whole genome shotgun (WGS) entry which is preliminary data.</text>
</comment>
<dbReference type="VEuPathDB" id="FungiDB:CPUR_04673"/>
<dbReference type="HOGENOM" id="CLU_1283140_0_0_1"/>
<evidence type="ECO:0000313" key="1">
    <source>
        <dbReference type="EMBL" id="CCE30824.1"/>
    </source>
</evidence>
<name>M1WFC2_CLAP2</name>
<gene>
    <name evidence="1" type="ORF">CPUR_04673</name>
</gene>
<dbReference type="AlphaFoldDB" id="M1WFC2"/>
<accession>M1WFC2</accession>
<keyword evidence="2" id="KW-1185">Reference proteome</keyword>
<reference evidence="1 2" key="1">
    <citation type="journal article" date="2013" name="PLoS Genet.">
        <title>Plant-symbiotic fungi as chemical engineers: Multi-genome analysis of the Clavicipitaceae reveals dynamics of alkaloid loci.</title>
        <authorList>
            <person name="Schardl C.L."/>
            <person name="Young C.A."/>
            <person name="Hesse U."/>
            <person name="Amyotte S.G."/>
            <person name="Andreeva K."/>
            <person name="Calie P.J."/>
            <person name="Fleetwood D.J."/>
            <person name="Haws D.C."/>
            <person name="Moore N."/>
            <person name="Oeser B."/>
            <person name="Panaccione D.G."/>
            <person name="Schweri K.K."/>
            <person name="Voisey C.R."/>
            <person name="Farman M.L."/>
            <person name="Jaromczyk J.W."/>
            <person name="Roe B.A."/>
            <person name="O'Sullivan D.M."/>
            <person name="Scott B."/>
            <person name="Tudzynski P."/>
            <person name="An Z."/>
            <person name="Arnaoudova E.G."/>
            <person name="Bullock C.T."/>
            <person name="Charlton N.D."/>
            <person name="Chen L."/>
            <person name="Cox M."/>
            <person name="Dinkins R.D."/>
            <person name="Florea S."/>
            <person name="Glenn A.E."/>
            <person name="Gordon A."/>
            <person name="Gueldener U."/>
            <person name="Harris D.R."/>
            <person name="Hollin W."/>
            <person name="Jaromczyk J."/>
            <person name="Johnson R.D."/>
            <person name="Khan A.K."/>
            <person name="Leistner E."/>
            <person name="Leuchtmann A."/>
            <person name="Li C."/>
            <person name="Liu J."/>
            <person name="Liu J."/>
            <person name="Liu M."/>
            <person name="Mace W."/>
            <person name="Machado C."/>
            <person name="Nagabhyru P."/>
            <person name="Pan J."/>
            <person name="Schmid J."/>
            <person name="Sugawara K."/>
            <person name="Steiner U."/>
            <person name="Takach J.E."/>
            <person name="Tanaka E."/>
            <person name="Webb J.S."/>
            <person name="Wilson E.V."/>
            <person name="Wiseman J.L."/>
            <person name="Yoshida R."/>
            <person name="Zeng Z."/>
        </authorList>
    </citation>
    <scope>NUCLEOTIDE SEQUENCE [LARGE SCALE GENOMIC DNA]</scope>
    <source>
        <strain evidence="1 2">20.1</strain>
    </source>
</reference>
<protein>
    <submittedName>
        <fullName evidence="1">Uncharacterized protein</fullName>
    </submittedName>
</protein>
<dbReference type="OrthoDB" id="5483513at2759"/>